<name>A0ABP8GQX9_9BURK</name>
<comment type="similarity">
    <text evidence="1 3">Belongs to the D-isomer specific 2-hydroxyacid dehydrogenase family.</text>
</comment>
<dbReference type="InterPro" id="IPR029752">
    <property type="entry name" value="D-isomer_DH_CS1"/>
</dbReference>
<dbReference type="Pfam" id="PF00389">
    <property type="entry name" value="2-Hacid_dh"/>
    <property type="match status" value="1"/>
</dbReference>
<accession>A0ABP8GQX9</accession>
<keyword evidence="7" id="KW-1185">Reference proteome</keyword>
<evidence type="ECO:0000313" key="6">
    <source>
        <dbReference type="EMBL" id="GAA4328342.1"/>
    </source>
</evidence>
<feature type="domain" description="D-isomer specific 2-hydroxyacid dehydrogenase NAD-binding" evidence="5">
    <location>
        <begin position="102"/>
        <end position="280"/>
    </location>
</feature>
<organism evidence="6 7">
    <name type="scientific">Pigmentiphaga soli</name>
    <dbReference type="NCBI Taxonomy" id="1007095"/>
    <lineage>
        <taxon>Bacteria</taxon>
        <taxon>Pseudomonadati</taxon>
        <taxon>Pseudomonadota</taxon>
        <taxon>Betaproteobacteria</taxon>
        <taxon>Burkholderiales</taxon>
        <taxon>Alcaligenaceae</taxon>
        <taxon>Pigmentiphaga</taxon>
    </lineage>
</organism>
<dbReference type="CDD" id="cd12173">
    <property type="entry name" value="PGDH_4"/>
    <property type="match status" value="1"/>
</dbReference>
<evidence type="ECO:0000256" key="1">
    <source>
        <dbReference type="ARBA" id="ARBA00005854"/>
    </source>
</evidence>
<evidence type="ECO:0000259" key="5">
    <source>
        <dbReference type="Pfam" id="PF02826"/>
    </source>
</evidence>
<dbReference type="PROSITE" id="PS00065">
    <property type="entry name" value="D_2_HYDROXYACID_DH_1"/>
    <property type="match status" value="1"/>
</dbReference>
<evidence type="ECO:0000256" key="3">
    <source>
        <dbReference type="RuleBase" id="RU003719"/>
    </source>
</evidence>
<sequence length="312" mass="33712">MKIYVLDAFETSGIQYLKERVPGVIPFGDPRAGRWHEDADGIMIRGRQLSADDFAKAKKLKVVSKQGVGIDNIALDAARAKGVIVCNTPGINSDAVAELAFGLTVAVARRIPEFDRRIRAGEEIIRPRFLGTEMAGKAVGVIGMGNIGVRAARLYHQAFGCRLLAYDPYAPADAWADLPHQRIADLDELWPQVDVLTLHVPLTDETRYIVDRAAIGRMKRTAIVINVSRGGLVDETALCEALKEGRLFGAGLDAWEEGEPPQPGNPLLALPNVVATPHAGAGTHETQAKSSLAAARQLVHVLEGGEPFHRVV</sequence>
<feature type="domain" description="D-isomer specific 2-hydroxyacid dehydrogenase catalytic" evidence="4">
    <location>
        <begin position="37"/>
        <end position="311"/>
    </location>
</feature>
<dbReference type="RefSeq" id="WP_345247723.1">
    <property type="nucleotide sequence ID" value="NZ_BAABFO010000005.1"/>
</dbReference>
<dbReference type="InterPro" id="IPR006140">
    <property type="entry name" value="D-isomer_DH_NAD-bd"/>
</dbReference>
<keyword evidence="2 3" id="KW-0560">Oxidoreductase</keyword>
<reference evidence="7" key="1">
    <citation type="journal article" date="2019" name="Int. J. Syst. Evol. Microbiol.">
        <title>The Global Catalogue of Microorganisms (GCM) 10K type strain sequencing project: providing services to taxonomists for standard genome sequencing and annotation.</title>
        <authorList>
            <consortium name="The Broad Institute Genomics Platform"/>
            <consortium name="The Broad Institute Genome Sequencing Center for Infectious Disease"/>
            <person name="Wu L."/>
            <person name="Ma J."/>
        </authorList>
    </citation>
    <scope>NUCLEOTIDE SEQUENCE [LARGE SCALE GENOMIC DNA]</scope>
    <source>
        <strain evidence="7">JCM 17666</strain>
    </source>
</reference>
<dbReference type="InterPro" id="IPR050223">
    <property type="entry name" value="D-isomer_2-hydroxyacid_DH"/>
</dbReference>
<dbReference type="Proteomes" id="UP001501671">
    <property type="component" value="Unassembled WGS sequence"/>
</dbReference>
<proteinExistence type="inferred from homology"/>
<evidence type="ECO:0000259" key="4">
    <source>
        <dbReference type="Pfam" id="PF00389"/>
    </source>
</evidence>
<protein>
    <recommendedName>
        <fullName evidence="8">D-3-phosphoglycerate dehydrogenase</fullName>
    </recommendedName>
</protein>
<dbReference type="InterPro" id="IPR029753">
    <property type="entry name" value="D-isomer_DH_CS"/>
</dbReference>
<dbReference type="Pfam" id="PF02826">
    <property type="entry name" value="2-Hacid_dh_C"/>
    <property type="match status" value="1"/>
</dbReference>
<dbReference type="PANTHER" id="PTHR10996:SF264">
    <property type="entry name" value="HYPOTHETICAL D-ISOMER SPECIFIC 2-HYDROXYACID DEHYDROGENASE (EUROFUNG)"/>
    <property type="match status" value="1"/>
</dbReference>
<dbReference type="PROSITE" id="PS00671">
    <property type="entry name" value="D_2_HYDROXYACID_DH_3"/>
    <property type="match status" value="1"/>
</dbReference>
<dbReference type="EMBL" id="BAABFO010000005">
    <property type="protein sequence ID" value="GAA4328342.1"/>
    <property type="molecule type" value="Genomic_DNA"/>
</dbReference>
<dbReference type="InterPro" id="IPR006139">
    <property type="entry name" value="D-isomer_2_OHA_DH_cat_dom"/>
</dbReference>
<dbReference type="SUPFAM" id="SSF52283">
    <property type="entry name" value="Formate/glycerate dehydrogenase catalytic domain-like"/>
    <property type="match status" value="1"/>
</dbReference>
<evidence type="ECO:0000313" key="7">
    <source>
        <dbReference type="Proteomes" id="UP001501671"/>
    </source>
</evidence>
<dbReference type="PANTHER" id="PTHR10996">
    <property type="entry name" value="2-HYDROXYACID DEHYDROGENASE-RELATED"/>
    <property type="match status" value="1"/>
</dbReference>
<gene>
    <name evidence="6" type="ORF">GCM10023144_14050</name>
</gene>
<evidence type="ECO:0008006" key="8">
    <source>
        <dbReference type="Google" id="ProtNLM"/>
    </source>
</evidence>
<comment type="caution">
    <text evidence="6">The sequence shown here is derived from an EMBL/GenBank/DDBJ whole genome shotgun (WGS) entry which is preliminary data.</text>
</comment>
<dbReference type="Gene3D" id="3.40.50.720">
    <property type="entry name" value="NAD(P)-binding Rossmann-like Domain"/>
    <property type="match status" value="2"/>
</dbReference>
<dbReference type="SUPFAM" id="SSF51735">
    <property type="entry name" value="NAD(P)-binding Rossmann-fold domains"/>
    <property type="match status" value="1"/>
</dbReference>
<evidence type="ECO:0000256" key="2">
    <source>
        <dbReference type="ARBA" id="ARBA00023002"/>
    </source>
</evidence>
<dbReference type="InterPro" id="IPR036291">
    <property type="entry name" value="NAD(P)-bd_dom_sf"/>
</dbReference>